<organism evidence="2">
    <name type="scientific">Drosophila melanogaster</name>
    <name type="common">Fruit fly</name>
    <dbReference type="NCBI Taxonomy" id="7227"/>
    <lineage>
        <taxon>Eukaryota</taxon>
        <taxon>Metazoa</taxon>
        <taxon>Ecdysozoa</taxon>
        <taxon>Arthropoda</taxon>
        <taxon>Hexapoda</taxon>
        <taxon>Insecta</taxon>
        <taxon>Pterygota</taxon>
        <taxon>Neoptera</taxon>
        <taxon>Endopterygota</taxon>
        <taxon>Diptera</taxon>
        <taxon>Brachycera</taxon>
        <taxon>Muscomorpha</taxon>
        <taxon>Ephydroidea</taxon>
        <taxon>Drosophilidae</taxon>
        <taxon>Drosophila</taxon>
        <taxon>Sophophora</taxon>
    </lineage>
</organism>
<gene>
    <name evidence="2" type="ORF">HDC03307</name>
</gene>
<evidence type="ECO:0000256" key="1">
    <source>
        <dbReference type="SAM" id="SignalP"/>
    </source>
</evidence>
<dbReference type="AlphaFoldDB" id="Q6IH54"/>
<accession>Q6IH54</accession>
<dbReference type="EMBL" id="BK003562">
    <property type="protein sequence ID" value="DAA03761.1"/>
    <property type="molecule type" value="Genomic_DNA"/>
</dbReference>
<name>Q6IH54_DROME</name>
<evidence type="ECO:0000313" key="2">
    <source>
        <dbReference type="EMBL" id="DAA03761.1"/>
    </source>
</evidence>
<keyword evidence="1" id="KW-0732">Signal</keyword>
<protein>
    <submittedName>
        <fullName evidence="2">HDC03307</fullName>
    </submittedName>
</protein>
<feature type="chain" id="PRO_5004274470" evidence="1">
    <location>
        <begin position="25"/>
        <end position="190"/>
    </location>
</feature>
<proteinExistence type="predicted"/>
<sequence>MSIRLCVCLSVCLLLLFLNTFTLTCTFHPIGNASLSYSCSQNNSNGPPVSAVFMESLGYYMCSSITKRASCFPASSRFRVRLISLRLGSCALNSNIRSNGRLAHTASNGERLPRRRPAHYTTAHRCGRFPYPIPPAKPFPIREGSTLQPGDTKHLGVLGGYTGLQRLGSWTTYFCTSTTEGISHSPLQAA</sequence>
<feature type="signal peptide" evidence="1">
    <location>
        <begin position="1"/>
        <end position="24"/>
    </location>
</feature>
<reference evidence="2" key="1">
    <citation type="journal article" date="2003" name="Genome Biol.">
        <title>An integrated gene annotation and transcriptional profiling approach towards the full gene content of the Drosophila genome.</title>
        <authorList>
            <person name="Hild M."/>
            <person name="Beckmann B."/>
            <person name="Haas S.A."/>
            <person name="Koch B."/>
            <person name="Solovyev V."/>
            <person name="Busold C."/>
            <person name="Fellenberg K."/>
            <person name="Boutros M."/>
            <person name="Vingron M."/>
            <person name="Sauer F."/>
            <person name="Hoheisel J.D."/>
            <person name="Paro R."/>
        </authorList>
    </citation>
    <scope>NUCLEOTIDE SEQUENCE</scope>
</reference>